<gene>
    <name evidence="5" type="ORF">C7C46_10795</name>
</gene>
<dbReference type="OrthoDB" id="4471357at2"/>
<dbReference type="PRINTS" id="PR00778">
    <property type="entry name" value="HTHARSR"/>
</dbReference>
<dbReference type="GO" id="GO:0003700">
    <property type="term" value="F:DNA-binding transcription factor activity"/>
    <property type="evidence" value="ECO:0007669"/>
    <property type="project" value="InterPro"/>
</dbReference>
<dbReference type="EMBL" id="PYBW01000032">
    <property type="protein sequence ID" value="PYC82187.1"/>
    <property type="molecule type" value="Genomic_DNA"/>
</dbReference>
<sequence length="111" mass="11793">MLGVTELTETEDGLLPEPAVSEIELVAVLSALADPIRLRIVRELAAAGEPLACAAVPLPVSKSTCTHHYRVLREAGVIRQQRVGTARMSSLREAELGRRFPGLLPSVLAGG</sequence>
<protein>
    <submittedName>
        <fullName evidence="5">Transcriptional regulator</fullName>
    </submittedName>
</protein>
<dbReference type="SUPFAM" id="SSF46785">
    <property type="entry name" value="Winged helix' DNA-binding domain"/>
    <property type="match status" value="1"/>
</dbReference>
<comment type="caution">
    <text evidence="5">The sequence shown here is derived from an EMBL/GenBank/DDBJ whole genome shotgun (WGS) entry which is preliminary data.</text>
</comment>
<keyword evidence="2" id="KW-0238">DNA-binding</keyword>
<dbReference type="PANTHER" id="PTHR33154">
    <property type="entry name" value="TRANSCRIPTIONAL REGULATOR, ARSR FAMILY"/>
    <property type="match status" value="1"/>
</dbReference>
<dbReference type="Proteomes" id="UP000248039">
    <property type="component" value="Unassembled WGS sequence"/>
</dbReference>
<dbReference type="Gene3D" id="1.10.10.10">
    <property type="entry name" value="Winged helix-like DNA-binding domain superfamily/Winged helix DNA-binding domain"/>
    <property type="match status" value="1"/>
</dbReference>
<dbReference type="PANTHER" id="PTHR33154:SF12">
    <property type="entry name" value="TRANSCRIPTIONAL REGULATORY PROTEIN"/>
    <property type="match status" value="1"/>
</dbReference>
<dbReference type="GO" id="GO:0003677">
    <property type="term" value="F:DNA binding"/>
    <property type="evidence" value="ECO:0007669"/>
    <property type="project" value="UniProtKB-KW"/>
</dbReference>
<name>A0A2V4NYL7_9ACTN</name>
<accession>A0A2V4NYL7</accession>
<keyword evidence="1" id="KW-0805">Transcription regulation</keyword>
<feature type="domain" description="HTH arsR-type" evidence="4">
    <location>
        <begin position="17"/>
        <end position="111"/>
    </location>
</feature>
<dbReference type="CDD" id="cd00090">
    <property type="entry name" value="HTH_ARSR"/>
    <property type="match status" value="1"/>
</dbReference>
<dbReference type="SMART" id="SM00418">
    <property type="entry name" value="HTH_ARSR"/>
    <property type="match status" value="1"/>
</dbReference>
<dbReference type="PROSITE" id="PS50987">
    <property type="entry name" value="HTH_ARSR_2"/>
    <property type="match status" value="1"/>
</dbReference>
<dbReference type="AlphaFoldDB" id="A0A2V4NYL7"/>
<evidence type="ECO:0000256" key="3">
    <source>
        <dbReference type="ARBA" id="ARBA00023163"/>
    </source>
</evidence>
<dbReference type="InterPro" id="IPR001845">
    <property type="entry name" value="HTH_ArsR_DNA-bd_dom"/>
</dbReference>
<dbReference type="InterPro" id="IPR036390">
    <property type="entry name" value="WH_DNA-bd_sf"/>
</dbReference>
<reference evidence="5 6" key="1">
    <citation type="submission" date="2018-03" db="EMBL/GenBank/DDBJ databases">
        <title>Bioinformatic expansion and discovery of thiopeptide antibiotics.</title>
        <authorList>
            <person name="Schwalen C.J."/>
            <person name="Hudson G.A."/>
            <person name="Mitchell D.A."/>
        </authorList>
    </citation>
    <scope>NUCLEOTIDE SEQUENCE [LARGE SCALE GENOMIC DNA]</scope>
    <source>
        <strain evidence="5 6">ATCC 21389</strain>
    </source>
</reference>
<organism evidence="5 6">
    <name type="scientific">Streptomyces tateyamensis</name>
    <dbReference type="NCBI Taxonomy" id="565073"/>
    <lineage>
        <taxon>Bacteria</taxon>
        <taxon>Bacillati</taxon>
        <taxon>Actinomycetota</taxon>
        <taxon>Actinomycetes</taxon>
        <taxon>Kitasatosporales</taxon>
        <taxon>Streptomycetaceae</taxon>
        <taxon>Streptomyces</taxon>
    </lineage>
</organism>
<keyword evidence="6" id="KW-1185">Reference proteome</keyword>
<dbReference type="InterPro" id="IPR011991">
    <property type="entry name" value="ArsR-like_HTH"/>
</dbReference>
<evidence type="ECO:0000256" key="2">
    <source>
        <dbReference type="ARBA" id="ARBA00023125"/>
    </source>
</evidence>
<proteinExistence type="predicted"/>
<dbReference type="InterPro" id="IPR036388">
    <property type="entry name" value="WH-like_DNA-bd_sf"/>
</dbReference>
<dbReference type="InterPro" id="IPR051081">
    <property type="entry name" value="HTH_MetalResp_TranReg"/>
</dbReference>
<dbReference type="Pfam" id="PF12840">
    <property type="entry name" value="HTH_20"/>
    <property type="match status" value="1"/>
</dbReference>
<evidence type="ECO:0000256" key="1">
    <source>
        <dbReference type="ARBA" id="ARBA00023015"/>
    </source>
</evidence>
<evidence type="ECO:0000259" key="4">
    <source>
        <dbReference type="PROSITE" id="PS50987"/>
    </source>
</evidence>
<evidence type="ECO:0000313" key="6">
    <source>
        <dbReference type="Proteomes" id="UP000248039"/>
    </source>
</evidence>
<keyword evidence="3" id="KW-0804">Transcription</keyword>
<evidence type="ECO:0000313" key="5">
    <source>
        <dbReference type="EMBL" id="PYC82187.1"/>
    </source>
</evidence>